<proteinExistence type="predicted"/>
<comment type="caution">
    <text evidence="2">The sequence shown here is derived from an EMBL/GenBank/DDBJ whole genome shotgun (WGS) entry which is preliminary data.</text>
</comment>
<accession>A0A562JIA1</accession>
<keyword evidence="3" id="KW-1185">Reference proteome</keyword>
<protein>
    <submittedName>
        <fullName evidence="2">Niacin transporter</fullName>
    </submittedName>
</protein>
<name>A0A562JIA1_9FIRM</name>
<dbReference type="Proteomes" id="UP000315343">
    <property type="component" value="Unassembled WGS sequence"/>
</dbReference>
<organism evidence="2 3">
    <name type="scientific">Sedimentibacter saalensis</name>
    <dbReference type="NCBI Taxonomy" id="130788"/>
    <lineage>
        <taxon>Bacteria</taxon>
        <taxon>Bacillati</taxon>
        <taxon>Bacillota</taxon>
        <taxon>Tissierellia</taxon>
        <taxon>Sedimentibacter</taxon>
    </lineage>
</organism>
<evidence type="ECO:0000313" key="2">
    <source>
        <dbReference type="EMBL" id="TWH82655.1"/>
    </source>
</evidence>
<gene>
    <name evidence="2" type="ORF">LY60_00959</name>
</gene>
<feature type="transmembrane region" description="Helical" evidence="1">
    <location>
        <begin position="38"/>
        <end position="60"/>
    </location>
</feature>
<keyword evidence="1" id="KW-0812">Transmembrane</keyword>
<feature type="transmembrane region" description="Helical" evidence="1">
    <location>
        <begin position="6"/>
        <end position="26"/>
    </location>
</feature>
<feature type="transmembrane region" description="Helical" evidence="1">
    <location>
        <begin position="110"/>
        <end position="132"/>
    </location>
</feature>
<evidence type="ECO:0000313" key="3">
    <source>
        <dbReference type="Proteomes" id="UP000315343"/>
    </source>
</evidence>
<dbReference type="RefSeq" id="WP_145080625.1">
    <property type="nucleotide sequence ID" value="NZ_DAMBUX010000030.1"/>
</dbReference>
<dbReference type="OrthoDB" id="1631895at2"/>
<evidence type="ECO:0000256" key="1">
    <source>
        <dbReference type="SAM" id="Phobius"/>
    </source>
</evidence>
<dbReference type="EMBL" id="VLKH01000002">
    <property type="protein sequence ID" value="TWH82655.1"/>
    <property type="molecule type" value="Genomic_DNA"/>
</dbReference>
<dbReference type="AlphaFoldDB" id="A0A562JIA1"/>
<feature type="transmembrane region" description="Helical" evidence="1">
    <location>
        <begin position="144"/>
        <end position="167"/>
    </location>
</feature>
<keyword evidence="1" id="KW-1133">Transmembrane helix</keyword>
<keyword evidence="1" id="KW-0472">Membrane</keyword>
<feature type="transmembrane region" description="Helical" evidence="1">
    <location>
        <begin position="66"/>
        <end position="89"/>
    </location>
</feature>
<reference evidence="2 3" key="1">
    <citation type="submission" date="2019-07" db="EMBL/GenBank/DDBJ databases">
        <title>Genomic Encyclopedia of Type Strains, Phase I: the one thousand microbial genomes (KMG-I) project.</title>
        <authorList>
            <person name="Kyrpides N."/>
        </authorList>
    </citation>
    <scope>NUCLEOTIDE SEQUENCE [LARGE SCALE GENOMIC DNA]</scope>
    <source>
        <strain evidence="2 3">DSM 13558</strain>
    </source>
</reference>
<sequence>MKKTSNIYSMVVSALLCAIGIIIPIISPIKITMEPASFTLASHVAIFIAMFISPSTAVFVSVGTAVGFLLAGFPIVIVFRAASHIIFAAAGSLLLKKYPGMLKSFKSSQLFSLGIGLIHGLSEVAVVVPFYFGNSMSSGYYAKGFVTSVILLVGVGTVVHSMIDFYLAQAIWKPVTKTVKFQKEASVN</sequence>